<accession>L7LT53</accession>
<evidence type="ECO:0000313" key="2">
    <source>
        <dbReference type="EMBL" id="JAA54004.1"/>
    </source>
</evidence>
<protein>
    <submittedName>
        <fullName evidence="2">Putative group i salivary lipocalin</fullName>
    </submittedName>
</protein>
<reference evidence="2" key="1">
    <citation type="submission" date="2012-11" db="EMBL/GenBank/DDBJ databases">
        <authorList>
            <person name="Lucero-Rivera Y.E."/>
            <person name="Tovar-Ramirez D."/>
        </authorList>
    </citation>
    <scope>NUCLEOTIDE SEQUENCE</scope>
    <source>
        <tissue evidence="2">Salivary gland</tissue>
    </source>
</reference>
<keyword evidence="1" id="KW-0732">Signal</keyword>
<dbReference type="AlphaFoldDB" id="L7LT53"/>
<feature type="chain" id="PRO_5003980213" evidence="1">
    <location>
        <begin position="23"/>
        <end position="152"/>
    </location>
</feature>
<proteinExistence type="evidence at transcript level"/>
<name>L7LT53_RHIPC</name>
<evidence type="ECO:0000256" key="1">
    <source>
        <dbReference type="SAM" id="SignalP"/>
    </source>
</evidence>
<sequence>MQLISIMIRLLISVSALNLTMADPDISKFYTQGAIIWTLLTTRDTNLQCRVDYVNTTTKNYTEFRRADIVIDSSSYEDLRGKFINMDSTKKDPPYNAMAVSLQKGNYYELRLKNTSIHTMMPPCITEFTRVTRLSTSLSLTYKQTCQTTRYD</sequence>
<reference evidence="2" key="2">
    <citation type="journal article" date="2015" name="J. Proteomics">
        <title>Sexual differences in the sialomes of the zebra tick, Rhipicephalus pulchellus.</title>
        <authorList>
            <person name="Tan A.W."/>
            <person name="Francischetti I.M."/>
            <person name="Slovak M."/>
            <person name="Kini R.M."/>
            <person name="Ribeiro J.M."/>
        </authorList>
    </citation>
    <scope>NUCLEOTIDE SEQUENCE</scope>
    <source>
        <tissue evidence="2">Salivary gland</tissue>
    </source>
</reference>
<dbReference type="EMBL" id="GACK01011030">
    <property type="protein sequence ID" value="JAA54004.1"/>
    <property type="molecule type" value="mRNA"/>
</dbReference>
<organism evidence="2">
    <name type="scientific">Rhipicephalus pulchellus</name>
    <name type="common">Yellow backed tick</name>
    <name type="synonym">Dermacentor pulchellus</name>
    <dbReference type="NCBI Taxonomy" id="72859"/>
    <lineage>
        <taxon>Eukaryota</taxon>
        <taxon>Metazoa</taxon>
        <taxon>Ecdysozoa</taxon>
        <taxon>Arthropoda</taxon>
        <taxon>Chelicerata</taxon>
        <taxon>Arachnida</taxon>
        <taxon>Acari</taxon>
        <taxon>Parasitiformes</taxon>
        <taxon>Ixodida</taxon>
        <taxon>Ixodoidea</taxon>
        <taxon>Ixodidae</taxon>
        <taxon>Rhipicephalinae</taxon>
        <taxon>Rhipicephalus</taxon>
        <taxon>Rhipicephalus</taxon>
    </lineage>
</organism>
<feature type="signal peptide" evidence="1">
    <location>
        <begin position="1"/>
        <end position="22"/>
    </location>
</feature>